<feature type="coiled-coil region" evidence="1">
    <location>
        <begin position="91"/>
        <end position="125"/>
    </location>
</feature>
<evidence type="ECO:0000313" key="3">
    <source>
        <dbReference type="Proteomes" id="UP000663879"/>
    </source>
</evidence>
<gene>
    <name evidence="2" type="ORF">OXX778_LOCUS12206</name>
</gene>
<proteinExistence type="predicted"/>
<organism evidence="2 3">
    <name type="scientific">Brachionus calyciflorus</name>
    <dbReference type="NCBI Taxonomy" id="104777"/>
    <lineage>
        <taxon>Eukaryota</taxon>
        <taxon>Metazoa</taxon>
        <taxon>Spiralia</taxon>
        <taxon>Gnathifera</taxon>
        <taxon>Rotifera</taxon>
        <taxon>Eurotatoria</taxon>
        <taxon>Monogononta</taxon>
        <taxon>Pseudotrocha</taxon>
        <taxon>Ploima</taxon>
        <taxon>Brachionidae</taxon>
        <taxon>Brachionus</taxon>
    </lineage>
</organism>
<dbReference type="AlphaFoldDB" id="A0A814APB7"/>
<reference evidence="2" key="1">
    <citation type="submission" date="2021-02" db="EMBL/GenBank/DDBJ databases">
        <authorList>
            <person name="Nowell W R."/>
        </authorList>
    </citation>
    <scope>NUCLEOTIDE SEQUENCE</scope>
    <source>
        <strain evidence="2">Ploen Becks lab</strain>
    </source>
</reference>
<evidence type="ECO:0000313" key="2">
    <source>
        <dbReference type="EMBL" id="CAF0917083.1"/>
    </source>
</evidence>
<keyword evidence="1" id="KW-0175">Coiled coil</keyword>
<keyword evidence="3" id="KW-1185">Reference proteome</keyword>
<sequence>MQRFSKEQDIAFDSSILLDNLIHLSNRNNIQIQTNSKYLISYLNDIQDYVACSKNKALILNNVKYPVKRLGIKGSKIFPNLSDTNSQIIEERNVESKFNFLKREIDNLKNENLQLKERIYKAENEFIDLKTKIKNMNNI</sequence>
<name>A0A814APB7_9BILA</name>
<accession>A0A814APB7</accession>
<comment type="caution">
    <text evidence="2">The sequence shown here is derived from an EMBL/GenBank/DDBJ whole genome shotgun (WGS) entry which is preliminary data.</text>
</comment>
<dbReference type="EMBL" id="CAJNOC010002177">
    <property type="protein sequence ID" value="CAF0917083.1"/>
    <property type="molecule type" value="Genomic_DNA"/>
</dbReference>
<evidence type="ECO:0000256" key="1">
    <source>
        <dbReference type="SAM" id="Coils"/>
    </source>
</evidence>
<protein>
    <submittedName>
        <fullName evidence="2">Uncharacterized protein</fullName>
    </submittedName>
</protein>
<dbReference type="Proteomes" id="UP000663879">
    <property type="component" value="Unassembled WGS sequence"/>
</dbReference>